<proteinExistence type="predicted"/>
<reference evidence="2 3" key="1">
    <citation type="submission" date="2020-01" db="EMBL/GenBank/DDBJ databases">
        <title>Microvirga sp. nov., an arsenate reduction bacterium isolated from Tibet hotspring sediments.</title>
        <authorList>
            <person name="Yuan C.-G."/>
        </authorList>
    </citation>
    <scope>NUCLEOTIDE SEQUENCE [LARGE SCALE GENOMIC DNA]</scope>
    <source>
        <strain evidence="2 3">SYSU G3D203</strain>
    </source>
</reference>
<protein>
    <submittedName>
        <fullName evidence="2">HNH endonuclease</fullName>
    </submittedName>
</protein>
<dbReference type="InterPro" id="IPR044930">
    <property type="entry name" value="Homing_endonuclease_His-Me"/>
</dbReference>
<dbReference type="Proteomes" id="UP000818323">
    <property type="component" value="Unassembled WGS sequence"/>
</dbReference>
<organism evidence="2 3">
    <name type="scientific">Microvirga arsenatis</name>
    <dbReference type="NCBI Taxonomy" id="2692265"/>
    <lineage>
        <taxon>Bacteria</taxon>
        <taxon>Pseudomonadati</taxon>
        <taxon>Pseudomonadota</taxon>
        <taxon>Alphaproteobacteria</taxon>
        <taxon>Hyphomicrobiales</taxon>
        <taxon>Methylobacteriaceae</taxon>
        <taxon>Microvirga</taxon>
    </lineage>
</organism>
<dbReference type="Pfam" id="PF13392">
    <property type="entry name" value="HNH_3"/>
    <property type="match status" value="1"/>
</dbReference>
<evidence type="ECO:0000259" key="1">
    <source>
        <dbReference type="Pfam" id="PF13392"/>
    </source>
</evidence>
<sequence length="154" mass="17193">MASSPQALWPRFQAKIDRSSSPCGCWLWTGSTAKGYGKIRYNGVYVTAHRVSYMLYKGPILDRLFVCHTCDTRLCVNPDHLFLGTNLENQQDMWSKGRYGFGGGRSVLTEDDVRAIRADTRTHKAIATAYGVASSTISMIKTGRNWAHIKQEAA</sequence>
<dbReference type="Gene3D" id="3.90.75.10">
    <property type="entry name" value="Homing Intron 3 (I-ppo) Encoded Endonuclease, Chain A"/>
    <property type="match status" value="1"/>
</dbReference>
<dbReference type="GO" id="GO:0004519">
    <property type="term" value="F:endonuclease activity"/>
    <property type="evidence" value="ECO:0007669"/>
    <property type="project" value="UniProtKB-KW"/>
</dbReference>
<feature type="domain" description="HNH nuclease" evidence="1">
    <location>
        <begin position="48"/>
        <end position="91"/>
    </location>
</feature>
<dbReference type="InterPro" id="IPR044925">
    <property type="entry name" value="His-Me_finger_sf"/>
</dbReference>
<keyword evidence="2" id="KW-0540">Nuclease</keyword>
<keyword evidence="2" id="KW-0378">Hydrolase</keyword>
<gene>
    <name evidence="2" type="ORF">GR303_07235</name>
</gene>
<accession>A0ABW9YV58</accession>
<keyword evidence="3" id="KW-1185">Reference proteome</keyword>
<dbReference type="EMBL" id="JAAAXJ010000003">
    <property type="protein sequence ID" value="NBJ24149.1"/>
    <property type="molecule type" value="Genomic_DNA"/>
</dbReference>
<name>A0ABW9YV58_9HYPH</name>
<dbReference type="RefSeq" id="WP_161726035.1">
    <property type="nucleotide sequence ID" value="NZ_JAAAXI010000027.1"/>
</dbReference>
<evidence type="ECO:0000313" key="2">
    <source>
        <dbReference type="EMBL" id="NBJ24149.1"/>
    </source>
</evidence>
<evidence type="ECO:0000313" key="3">
    <source>
        <dbReference type="Proteomes" id="UP000818323"/>
    </source>
</evidence>
<dbReference type="InterPro" id="IPR003615">
    <property type="entry name" value="HNH_nuc"/>
</dbReference>
<dbReference type="SUPFAM" id="SSF54060">
    <property type="entry name" value="His-Me finger endonucleases"/>
    <property type="match status" value="1"/>
</dbReference>
<keyword evidence="2" id="KW-0255">Endonuclease</keyword>
<comment type="caution">
    <text evidence="2">The sequence shown here is derived from an EMBL/GenBank/DDBJ whole genome shotgun (WGS) entry which is preliminary data.</text>
</comment>